<gene>
    <name evidence="2" type="ORF">DILT_LOCUS9144</name>
</gene>
<name>A0A3P7LQR0_DIBLA</name>
<dbReference type="PANTHER" id="PTHR12616">
    <property type="entry name" value="VACUOLAR PROTEIN SORTING VPS41"/>
    <property type="match status" value="1"/>
</dbReference>
<evidence type="ECO:0000313" key="2">
    <source>
        <dbReference type="EMBL" id="VDN13313.1"/>
    </source>
</evidence>
<protein>
    <recommendedName>
        <fullName evidence="4">Vacuolar protein sorting-associated protein 8 central domain-containing protein</fullName>
    </recommendedName>
</protein>
<dbReference type="GO" id="GO:0006623">
    <property type="term" value="P:protein targeting to vacuole"/>
    <property type="evidence" value="ECO:0007669"/>
    <property type="project" value="InterPro"/>
</dbReference>
<dbReference type="Proteomes" id="UP000281553">
    <property type="component" value="Unassembled WGS sequence"/>
</dbReference>
<dbReference type="GO" id="GO:0005770">
    <property type="term" value="C:late endosome"/>
    <property type="evidence" value="ECO:0007669"/>
    <property type="project" value="TreeGrafter"/>
</dbReference>
<organism evidence="2 3">
    <name type="scientific">Dibothriocephalus latus</name>
    <name type="common">Fish tapeworm</name>
    <name type="synonym">Diphyllobothrium latum</name>
    <dbReference type="NCBI Taxonomy" id="60516"/>
    <lineage>
        <taxon>Eukaryota</taxon>
        <taxon>Metazoa</taxon>
        <taxon>Spiralia</taxon>
        <taxon>Lophotrochozoa</taxon>
        <taxon>Platyhelminthes</taxon>
        <taxon>Cestoda</taxon>
        <taxon>Eucestoda</taxon>
        <taxon>Diphyllobothriidea</taxon>
        <taxon>Diphyllobothriidae</taxon>
        <taxon>Dibothriocephalus</taxon>
    </lineage>
</organism>
<dbReference type="Pfam" id="PF23410">
    <property type="entry name" value="Beta-prop_VPS8"/>
    <property type="match status" value="1"/>
</dbReference>
<proteinExistence type="predicted"/>
<reference evidence="2 3" key="1">
    <citation type="submission" date="2018-11" db="EMBL/GenBank/DDBJ databases">
        <authorList>
            <consortium name="Pathogen Informatics"/>
        </authorList>
    </citation>
    <scope>NUCLEOTIDE SEQUENCE [LARGE SCALE GENOMIC DNA]</scope>
</reference>
<feature type="compositionally biased region" description="Polar residues" evidence="1">
    <location>
        <begin position="130"/>
        <end position="148"/>
    </location>
</feature>
<dbReference type="GO" id="GO:0034058">
    <property type="term" value="P:endosomal vesicle fusion"/>
    <property type="evidence" value="ECO:0007669"/>
    <property type="project" value="TreeGrafter"/>
</dbReference>
<dbReference type="PANTHER" id="PTHR12616:SF8">
    <property type="entry name" value="VACUOLAR PROTEIN SORTING-ASSOCIATED PROTEIN 8 HOMOLOG"/>
    <property type="match status" value="1"/>
</dbReference>
<keyword evidence="3" id="KW-1185">Reference proteome</keyword>
<feature type="region of interest" description="Disordered" evidence="1">
    <location>
        <begin position="126"/>
        <end position="148"/>
    </location>
</feature>
<dbReference type="AlphaFoldDB" id="A0A3P7LQR0"/>
<dbReference type="OrthoDB" id="289913at2759"/>
<dbReference type="EMBL" id="UYRU01056103">
    <property type="protein sequence ID" value="VDN13313.1"/>
    <property type="molecule type" value="Genomic_DNA"/>
</dbReference>
<sequence>MFFVSSSHGEICALEPLRPASTKVFLRGINTSSSKTDANVLASRLLYQSALVAMASFTKVIVVVLRPNLRVVFWQHLKGHPSCLPLLAWNWFSPEHSDGKNAFLVFGRSSTVYIAQLSVCFPPDSRKMSTDSSAEGQNSTGSHKASVSQNHPIQLDVLRTINFDYRMCLGNDHLAIVDSDEVLRLFEISTETEVEMQNLSSVQICYNSSSFKAVAIGGSVSQALASASERACTNSIAITSGQMVILGRTGLFLYSLKDWKDRVRSLIGSGRTVEAFKTCLQVVEAAPIAGRSSLCTCILEFLQEVFSGKDFTSTARFSAITIGLTVKLCVCIDQIDFLQTVLFPRLQTDATARDSLLSNLCSLLIQLPPLYNDPDPLAHTGSTSLRKLSPDLVMEMLKWCLSSQSPLSLSVSSLPSSSSGLVDAVNLPRGRHLAESCLQRLAPTSLDIDLVCCHY</sequence>
<dbReference type="InterPro" id="IPR045111">
    <property type="entry name" value="Vps41/Vps8"/>
</dbReference>
<evidence type="ECO:0000256" key="1">
    <source>
        <dbReference type="SAM" id="MobiDB-lite"/>
    </source>
</evidence>
<evidence type="ECO:0008006" key="4">
    <source>
        <dbReference type="Google" id="ProtNLM"/>
    </source>
</evidence>
<accession>A0A3P7LQR0</accession>
<evidence type="ECO:0000313" key="3">
    <source>
        <dbReference type="Proteomes" id="UP000281553"/>
    </source>
</evidence>
<dbReference type="GO" id="GO:0030897">
    <property type="term" value="C:HOPS complex"/>
    <property type="evidence" value="ECO:0007669"/>
    <property type="project" value="TreeGrafter"/>
</dbReference>